<evidence type="ECO:0000313" key="1">
    <source>
        <dbReference type="EMBL" id="EGU73271.1"/>
    </source>
</evidence>
<dbReference type="CDD" id="cd12148">
    <property type="entry name" value="fungal_TF_MHR"/>
    <property type="match status" value="1"/>
</dbReference>
<comment type="caution">
    <text evidence="1">The sequence shown here is derived from an EMBL/GenBank/DDBJ whole genome shotgun (WGS) entry which is preliminary data.</text>
</comment>
<sequence>VLTPSDIKASIIARLISTDPIKVIALYSAAIHPWFGIFSESMLSSQHPASWDAVSVDFVLLCFGIVLLTSAPEEIQGGYNLQAEHRSMYLLSKSWISLLESAGLNSVNFVKARLLINLFEVAHGFAVEAYFSIANVVRAADALSVFQQQPMPQSVADTNMEDYMLMWCGIAILDRFIAIENGQWSPVTRGRQIPPNVQNCNRFDVLKHPSAALPRAFEASLLLDNMHTNLHQPTPHMAFNFEEVTAIVRTVTSFETVIKQSVPENEELFSTSLALSSTALLLAYENGTKAIGPDETFTCVSAATTLLNAKVDGISDMVAVLDRYDLATNALPLPPFVTFVVYRAAAITTGRLQSGFEPEANSQRLKILRRALRSIAPRWLAGERYTKLLDEDTSPRIKALSNNPSNGSLQ</sequence>
<organism evidence="1">
    <name type="scientific">Fusarium oxysporum (strain Fo5176)</name>
    <name type="common">Fusarium vascular wilt</name>
    <dbReference type="NCBI Taxonomy" id="660025"/>
    <lineage>
        <taxon>Eukaryota</taxon>
        <taxon>Fungi</taxon>
        <taxon>Dikarya</taxon>
        <taxon>Ascomycota</taxon>
        <taxon>Pezizomycotina</taxon>
        <taxon>Sordariomycetes</taxon>
        <taxon>Hypocreomycetidae</taxon>
        <taxon>Hypocreales</taxon>
        <taxon>Nectriaceae</taxon>
        <taxon>Fusarium</taxon>
        <taxon>Fusarium oxysporum species complex</taxon>
    </lineage>
</organism>
<reference evidence="1" key="1">
    <citation type="journal article" date="2012" name="Mol. Plant Microbe Interact.">
        <title>A highly conserved effector in Fusarium oxysporum is required for full virulence on Arabidopsis.</title>
        <authorList>
            <person name="Thatcher L.F."/>
            <person name="Gardiner D.M."/>
            <person name="Kazan K."/>
            <person name="Manners J."/>
        </authorList>
    </citation>
    <scope>NUCLEOTIDE SEQUENCE [LARGE SCALE GENOMIC DNA]</scope>
    <source>
        <strain evidence="1">Fo5176</strain>
    </source>
</reference>
<proteinExistence type="predicted"/>
<dbReference type="AlphaFoldDB" id="F9GC33"/>
<dbReference type="EMBL" id="AFQF01004807">
    <property type="protein sequence ID" value="EGU73271.1"/>
    <property type="molecule type" value="Genomic_DNA"/>
</dbReference>
<protein>
    <recommendedName>
        <fullName evidence="2">Transcription factor domain-containing protein</fullName>
    </recommendedName>
</protein>
<name>F9GC33_FUSOF</name>
<accession>F9GC33</accession>
<gene>
    <name evidence="1" type="ORF">FOXB_16216</name>
</gene>
<dbReference type="STRING" id="660025.F9GC33"/>
<feature type="non-terminal residue" evidence="1">
    <location>
        <position position="1"/>
    </location>
</feature>
<evidence type="ECO:0008006" key="2">
    <source>
        <dbReference type="Google" id="ProtNLM"/>
    </source>
</evidence>